<dbReference type="FunFam" id="3.40.50.1380:FF:000001">
    <property type="entry name" value="Bifunctional purine biosynthesis protein PurH"/>
    <property type="match status" value="1"/>
</dbReference>
<reference evidence="12 13" key="1">
    <citation type="submission" date="2016-09" db="EMBL/GenBank/DDBJ databases">
        <authorList>
            <person name="Doonan J."/>
            <person name="Pachebat J.A."/>
            <person name="Golyshin P.N."/>
            <person name="Denman S."/>
            <person name="Mcdonald J.E."/>
        </authorList>
    </citation>
    <scope>NUCLEOTIDE SEQUENCE [LARGE SCALE GENOMIC DNA]</scope>
    <source>
        <strain evidence="12 13">NCPPB 3934</strain>
    </source>
</reference>
<dbReference type="PANTHER" id="PTHR11692:SF0">
    <property type="entry name" value="BIFUNCTIONAL PURINE BIOSYNTHESIS PROTEIN ATIC"/>
    <property type="match status" value="1"/>
</dbReference>
<name>A0A421DSS0_9GAMM</name>
<comment type="domain">
    <text evidence="10">The IMP cyclohydrolase activity resides in the N-terminal region.</text>
</comment>
<dbReference type="InterPro" id="IPR011607">
    <property type="entry name" value="MGS-like_dom"/>
</dbReference>
<evidence type="ECO:0000256" key="7">
    <source>
        <dbReference type="ARBA" id="ARBA00023268"/>
    </source>
</evidence>
<evidence type="ECO:0000259" key="11">
    <source>
        <dbReference type="PROSITE" id="PS51855"/>
    </source>
</evidence>
<dbReference type="Pfam" id="PF02142">
    <property type="entry name" value="MGS"/>
    <property type="match status" value="1"/>
</dbReference>
<dbReference type="NCBIfam" id="TIGR00355">
    <property type="entry name" value="purH"/>
    <property type="match status" value="1"/>
</dbReference>
<dbReference type="SMART" id="SM00851">
    <property type="entry name" value="MGS"/>
    <property type="match status" value="1"/>
</dbReference>
<gene>
    <name evidence="10" type="primary">purH</name>
    <name evidence="12" type="ORF">BIY29_02165</name>
</gene>
<dbReference type="OrthoDB" id="9802065at2"/>
<comment type="caution">
    <text evidence="12">The sequence shown here is derived from an EMBL/GenBank/DDBJ whole genome shotgun (WGS) entry which is preliminary data.</text>
</comment>
<dbReference type="UniPathway" id="UPA00074">
    <property type="reaction ID" value="UER00133"/>
</dbReference>
<dbReference type="CDD" id="cd01421">
    <property type="entry name" value="IMPCH"/>
    <property type="match status" value="1"/>
</dbReference>
<dbReference type="FunFam" id="3.40.140.20:FF:000001">
    <property type="entry name" value="Bifunctional purine biosynthesis protein PurH"/>
    <property type="match status" value="1"/>
</dbReference>
<evidence type="ECO:0000256" key="9">
    <source>
        <dbReference type="ARBA" id="ARBA00050687"/>
    </source>
</evidence>
<feature type="domain" description="MGS-like" evidence="11">
    <location>
        <begin position="1"/>
        <end position="148"/>
    </location>
</feature>
<keyword evidence="7 10" id="KW-0511">Multifunctional enzyme</keyword>
<evidence type="ECO:0000256" key="2">
    <source>
        <dbReference type="ARBA" id="ARBA00004954"/>
    </source>
</evidence>
<dbReference type="EC" id="2.1.2.3" evidence="10"/>
<evidence type="ECO:0000313" key="12">
    <source>
        <dbReference type="EMBL" id="RLM27472.1"/>
    </source>
</evidence>
<evidence type="ECO:0000256" key="10">
    <source>
        <dbReference type="HAMAP-Rule" id="MF_00139"/>
    </source>
</evidence>
<evidence type="ECO:0000256" key="6">
    <source>
        <dbReference type="ARBA" id="ARBA00022801"/>
    </source>
</evidence>
<evidence type="ECO:0000313" key="13">
    <source>
        <dbReference type="Proteomes" id="UP000285648"/>
    </source>
</evidence>
<dbReference type="SUPFAM" id="SSF53927">
    <property type="entry name" value="Cytidine deaminase-like"/>
    <property type="match status" value="1"/>
</dbReference>
<evidence type="ECO:0000256" key="8">
    <source>
        <dbReference type="ARBA" id="ARBA00050488"/>
    </source>
</evidence>
<dbReference type="GO" id="GO:0004643">
    <property type="term" value="F:phosphoribosylaminoimidazolecarboxamide formyltransferase activity"/>
    <property type="evidence" value="ECO:0007669"/>
    <property type="project" value="UniProtKB-UniRule"/>
</dbReference>
<dbReference type="InterPro" id="IPR024051">
    <property type="entry name" value="AICAR_Tfase_dup_dom_sf"/>
</dbReference>
<dbReference type="PROSITE" id="PS51855">
    <property type="entry name" value="MGS"/>
    <property type="match status" value="1"/>
</dbReference>
<dbReference type="PANTHER" id="PTHR11692">
    <property type="entry name" value="BIFUNCTIONAL PURINE BIOSYNTHESIS PROTEIN PURH"/>
    <property type="match status" value="1"/>
</dbReference>
<dbReference type="FunFam" id="3.40.140.20:FF:000002">
    <property type="entry name" value="Bifunctional purine biosynthesis protein PurH"/>
    <property type="match status" value="1"/>
</dbReference>
<dbReference type="GO" id="GO:0005829">
    <property type="term" value="C:cytosol"/>
    <property type="evidence" value="ECO:0007669"/>
    <property type="project" value="TreeGrafter"/>
</dbReference>
<dbReference type="PIRSF" id="PIRSF000414">
    <property type="entry name" value="AICARFT_IMPCHas"/>
    <property type="match status" value="1"/>
</dbReference>
<protein>
    <recommendedName>
        <fullName evidence="10">Bifunctional purine biosynthesis protein PurH</fullName>
    </recommendedName>
    <domain>
        <recommendedName>
            <fullName evidence="10">Phosphoribosylaminoimidazolecarboxamide formyltransferase</fullName>
            <ecNumber evidence="10">2.1.2.3</ecNumber>
        </recommendedName>
        <alternativeName>
            <fullName evidence="10">AICAR transformylase</fullName>
        </alternativeName>
    </domain>
    <domain>
        <recommendedName>
            <fullName evidence="10">IMP cyclohydrolase</fullName>
            <ecNumber evidence="10">3.5.4.10</ecNumber>
        </recommendedName>
        <alternativeName>
            <fullName evidence="10">ATIC</fullName>
        </alternativeName>
        <alternativeName>
            <fullName evidence="10">IMP synthase</fullName>
        </alternativeName>
        <alternativeName>
            <fullName evidence="10">Inosinicase</fullName>
        </alternativeName>
    </domain>
</protein>
<dbReference type="Gene3D" id="3.40.50.1380">
    <property type="entry name" value="Methylglyoxal synthase-like domain"/>
    <property type="match status" value="1"/>
</dbReference>
<dbReference type="Pfam" id="PF01808">
    <property type="entry name" value="AICARFT_IMPCHas"/>
    <property type="match status" value="1"/>
</dbReference>
<evidence type="ECO:0000256" key="4">
    <source>
        <dbReference type="ARBA" id="ARBA00022679"/>
    </source>
</evidence>
<accession>A0A421DSS0</accession>
<dbReference type="Proteomes" id="UP000285648">
    <property type="component" value="Unassembled WGS sequence"/>
</dbReference>
<proteinExistence type="inferred from homology"/>
<evidence type="ECO:0000256" key="3">
    <source>
        <dbReference type="ARBA" id="ARBA00007667"/>
    </source>
</evidence>
<dbReference type="SMART" id="SM00798">
    <property type="entry name" value="AICARFT_IMPCHas"/>
    <property type="match status" value="1"/>
</dbReference>
<comment type="similarity">
    <text evidence="3 10">Belongs to the PurH family.</text>
</comment>
<dbReference type="EC" id="3.5.4.10" evidence="10"/>
<dbReference type="RefSeq" id="WP_121573393.1">
    <property type="nucleotide sequence ID" value="NZ_MJLZ01000003.1"/>
</dbReference>
<keyword evidence="13" id="KW-1185">Reference proteome</keyword>
<dbReference type="InterPro" id="IPR016193">
    <property type="entry name" value="Cytidine_deaminase-like"/>
</dbReference>
<comment type="pathway">
    <text evidence="2 10">Purine metabolism; IMP biosynthesis via de novo pathway; 5-formamido-1-(5-phospho-D-ribosyl)imidazole-4-carboxamide from 5-amino-1-(5-phospho-D-ribosyl)imidazole-4-carboxamide (10-formyl THF route): step 1/1.</text>
</comment>
<keyword evidence="5 10" id="KW-0658">Purine biosynthesis</keyword>
<organism evidence="12 13">
    <name type="scientific">Brenneria alni</name>
    <dbReference type="NCBI Taxonomy" id="71656"/>
    <lineage>
        <taxon>Bacteria</taxon>
        <taxon>Pseudomonadati</taxon>
        <taxon>Pseudomonadota</taxon>
        <taxon>Gammaproteobacteria</taxon>
        <taxon>Enterobacterales</taxon>
        <taxon>Pectobacteriaceae</taxon>
        <taxon>Brenneria</taxon>
    </lineage>
</organism>
<comment type="pathway">
    <text evidence="1 10">Purine metabolism; IMP biosynthesis via de novo pathway; IMP from 5-formamido-1-(5-phospho-D-ribosyl)imidazole-4-carboxamide: step 1/1.</text>
</comment>
<dbReference type="NCBIfam" id="NF002049">
    <property type="entry name" value="PRK00881.1"/>
    <property type="match status" value="1"/>
</dbReference>
<dbReference type="GO" id="GO:0006189">
    <property type="term" value="P:'de novo' IMP biosynthetic process"/>
    <property type="evidence" value="ECO:0007669"/>
    <property type="project" value="UniProtKB-UniRule"/>
</dbReference>
<dbReference type="AlphaFoldDB" id="A0A421DSS0"/>
<dbReference type="InterPro" id="IPR036914">
    <property type="entry name" value="MGS-like_dom_sf"/>
</dbReference>
<comment type="catalytic activity">
    <reaction evidence="8 10">
        <text>(6R)-10-formyltetrahydrofolate + 5-amino-1-(5-phospho-beta-D-ribosyl)imidazole-4-carboxamide = 5-formamido-1-(5-phospho-D-ribosyl)imidazole-4-carboxamide + (6S)-5,6,7,8-tetrahydrofolate</text>
        <dbReference type="Rhea" id="RHEA:22192"/>
        <dbReference type="ChEBI" id="CHEBI:57453"/>
        <dbReference type="ChEBI" id="CHEBI:58467"/>
        <dbReference type="ChEBI" id="CHEBI:58475"/>
        <dbReference type="ChEBI" id="CHEBI:195366"/>
        <dbReference type="EC" id="2.1.2.3"/>
    </reaction>
</comment>
<comment type="catalytic activity">
    <reaction evidence="9 10">
        <text>IMP + H2O = 5-formamido-1-(5-phospho-D-ribosyl)imidazole-4-carboxamide</text>
        <dbReference type="Rhea" id="RHEA:18445"/>
        <dbReference type="ChEBI" id="CHEBI:15377"/>
        <dbReference type="ChEBI" id="CHEBI:58053"/>
        <dbReference type="ChEBI" id="CHEBI:58467"/>
        <dbReference type="EC" id="3.5.4.10"/>
    </reaction>
</comment>
<keyword evidence="6 10" id="KW-0378">Hydrolase</keyword>
<evidence type="ECO:0000256" key="1">
    <source>
        <dbReference type="ARBA" id="ARBA00004844"/>
    </source>
</evidence>
<sequence length="529" mass="57700">MQQPRPIRRALLSVSDKAGIVDFAQALSQRGVELLSTGGTARLLADAGLPVTEVSDYTDFPEMMDGRVKTLHPKVHGGILGRRGQDDAIMAQHDIKPIDMVIVNLYPFAQTVARENCTLEDAVENIDIGGPTMVRSAAKNHKDVAIVVKNSDYHTIINEIDANDGSLTYKTRFDLAIKAFEHTAAYDSMIANYFGALVPAYHGETDKPSGHFPRTLNLNYIKKQDMRYGENSHQQAAFYIEENVTEASVATSQQLQGKALSYNNIADTDAALECVKEFTEAACVIVKHANPCGVAIGSSILDAYERAYKTDPTSAFGGIIAFNRELDEQTAQAIISRQFVEVIIAPSASEAALKVTAAKQNIRVLICGEWQQRLPGLDFKRVNGGLLVQDRDLGMVNASQLRVVTRRQPSEQELRDALFCWKVAKFVKSNAIVYARDNMTIGIGAGQMSRVYSAKIAGIKASDEGLEVRGSAMASDAFFPFRDGIDAAAAVGITCVIQPGGSIRDDEVIAAANEHGIAMIFTDMRHFRH</sequence>
<dbReference type="InterPro" id="IPR002695">
    <property type="entry name" value="PurH-like"/>
</dbReference>
<evidence type="ECO:0000256" key="5">
    <source>
        <dbReference type="ARBA" id="ARBA00022755"/>
    </source>
</evidence>
<dbReference type="GO" id="GO:0003937">
    <property type="term" value="F:IMP cyclohydrolase activity"/>
    <property type="evidence" value="ECO:0007669"/>
    <property type="project" value="UniProtKB-UniRule"/>
</dbReference>
<dbReference type="HAMAP" id="MF_00139">
    <property type="entry name" value="PurH"/>
    <property type="match status" value="1"/>
</dbReference>
<dbReference type="SUPFAM" id="SSF52335">
    <property type="entry name" value="Methylglyoxal synthase-like"/>
    <property type="match status" value="1"/>
</dbReference>
<keyword evidence="4 10" id="KW-0808">Transferase</keyword>
<dbReference type="EMBL" id="MJLZ01000003">
    <property type="protein sequence ID" value="RLM27472.1"/>
    <property type="molecule type" value="Genomic_DNA"/>
</dbReference>
<dbReference type="Gene3D" id="3.40.140.20">
    <property type="match status" value="2"/>
</dbReference>